<name>A0AA44KWA5_9BACI</name>
<dbReference type="AlphaFoldDB" id="A0AA44KWA5"/>
<proteinExistence type="predicted"/>
<dbReference type="RefSeq" id="WP_071745572.1">
    <property type="nucleotide sequence ID" value="NZ_MACH01000080.1"/>
</dbReference>
<evidence type="ECO:0000313" key="1">
    <source>
        <dbReference type="EMBL" id="OJE46374.1"/>
    </source>
</evidence>
<comment type="caution">
    <text evidence="1">The sequence shown here is derived from an EMBL/GenBank/DDBJ whole genome shotgun (WGS) entry which is preliminary data.</text>
</comment>
<organism evidence="1 2">
    <name type="scientific">Bacillus proteolyticus</name>
    <dbReference type="NCBI Taxonomy" id="2026192"/>
    <lineage>
        <taxon>Bacteria</taxon>
        <taxon>Bacillati</taxon>
        <taxon>Bacillota</taxon>
        <taxon>Bacilli</taxon>
        <taxon>Bacillales</taxon>
        <taxon>Bacillaceae</taxon>
        <taxon>Bacillus</taxon>
        <taxon>Bacillus cereus group</taxon>
    </lineage>
</organism>
<dbReference type="InterPro" id="IPR029278">
    <property type="entry name" value="Imm26"/>
</dbReference>
<reference evidence="1 2" key="1">
    <citation type="submission" date="2016-06" db="EMBL/GenBank/DDBJ databases">
        <title>First insights into the genetic diversity and population structure of in the Bacillus cereus group bacteria from diverse marine environments.</title>
        <authorList>
            <person name="Liu Y."/>
            <person name="Lai Q."/>
            <person name="Shao Z."/>
        </authorList>
    </citation>
    <scope>NUCLEOTIDE SEQUENCE [LARGE SCALE GENOMIC DNA]</scope>
    <source>
        <strain evidence="1 2">TD42</strain>
    </source>
</reference>
<evidence type="ECO:0000313" key="2">
    <source>
        <dbReference type="Proteomes" id="UP000183185"/>
    </source>
</evidence>
<dbReference type="Proteomes" id="UP000183185">
    <property type="component" value="Unassembled WGS sequence"/>
</dbReference>
<protein>
    <submittedName>
        <fullName evidence="1">Uncharacterized protein</fullName>
    </submittedName>
</protein>
<gene>
    <name evidence="1" type="ORF">BAQ49_29445</name>
</gene>
<dbReference type="EMBL" id="MACH01000080">
    <property type="protein sequence ID" value="OJE46374.1"/>
    <property type="molecule type" value="Genomic_DNA"/>
</dbReference>
<accession>A0AA44KWA5</accession>
<dbReference type="Pfam" id="PF15428">
    <property type="entry name" value="Imm26"/>
    <property type="match status" value="1"/>
</dbReference>
<sequence length="298" mass="34191">MIFSLGKIDIFLPDATSSYFFIVEDLAEILKIETNYDALKQFRKILRNEIEKDLYKRIDFGQDSNEVVIRTTNALTILKIAVIINGVINVTISEEEMTEAEQKLLSHKRPKKQKWKVGDIFWLNLSNGTYGFGQVLWKPFGSPVCGLFDLNTETIPNVEEVSNHSFISVLTVLSSSLDKGDWKVIDNADVRIDVEKVPRQHRGLDVAGSMSYSDDTLLELANAYYGLFPWNVFYEEDYFDNILLSPFKRPNIAKVLSSIEREEFRKEKSGIKNKMVAETTVLIFSLNKSINSKFFIFL</sequence>